<dbReference type="PANTHER" id="PTHR43669">
    <property type="entry name" value="5-KETO-D-GLUCONATE 5-REDUCTASE"/>
    <property type="match status" value="1"/>
</dbReference>
<keyword evidence="4" id="KW-1185">Reference proteome</keyword>
<keyword evidence="2" id="KW-0560">Oxidoreductase</keyword>
<comment type="caution">
    <text evidence="3">The sequence shown here is derived from an EMBL/GenBank/DDBJ whole genome shotgun (WGS) entry which is preliminary data.</text>
</comment>
<accession>A0ABU8INL3</accession>
<dbReference type="InterPro" id="IPR036291">
    <property type="entry name" value="NAD(P)-bd_dom_sf"/>
</dbReference>
<dbReference type="CDD" id="cd05233">
    <property type="entry name" value="SDR_c"/>
    <property type="match status" value="1"/>
</dbReference>
<evidence type="ECO:0000256" key="2">
    <source>
        <dbReference type="ARBA" id="ARBA00023002"/>
    </source>
</evidence>
<sequence length="258" mass="27084">MKHDGKVVIVTGAAQGLGLACAERFLSEGAKVFLVDILKEKLDEVVAKLGPKSVACVCDLSDISSVKAKDLVDQAVTVFGKVDVLVNNAGIIHLADFVDFPEEMFDRTQRINVKAAFLIGQAVARQMIKQGGGGSIVNMSSVNANLAIPNAVAYAVSKGAMKQLTAVMAVGLTPHGIRVNAVGPGTILTELVENSIMASETARRNVLARTPIGRCGQPSEVASVVSFLASDDASYIVGQTIYPDGGRSIVNYMVPVKD</sequence>
<protein>
    <submittedName>
        <fullName evidence="3">SDR family oxidoreductase</fullName>
    </submittedName>
</protein>
<dbReference type="Gene3D" id="3.40.50.720">
    <property type="entry name" value="NAD(P)-binding Rossmann-like Domain"/>
    <property type="match status" value="1"/>
</dbReference>
<dbReference type="PRINTS" id="PR00080">
    <property type="entry name" value="SDRFAMILY"/>
</dbReference>
<dbReference type="PROSITE" id="PS00061">
    <property type="entry name" value="ADH_SHORT"/>
    <property type="match status" value="1"/>
</dbReference>
<dbReference type="Proteomes" id="UP001386437">
    <property type="component" value="Unassembled WGS sequence"/>
</dbReference>
<reference evidence="3 4" key="1">
    <citation type="journal article" date="2022" name="Arch. Microbiol.">
        <title>Paraburkholderia bengalensis sp. nov. isolated from roots of Oryza sativa, IR64.</title>
        <authorList>
            <person name="Nag P."/>
            <person name="Mondal N."/>
            <person name="Sarkar J."/>
            <person name="Das S."/>
        </authorList>
    </citation>
    <scope>NUCLEOTIDE SEQUENCE [LARGE SCALE GENOMIC DNA]</scope>
    <source>
        <strain evidence="3 4">IR64_4_BI</strain>
    </source>
</reference>
<dbReference type="NCBIfam" id="NF005559">
    <property type="entry name" value="PRK07231.1"/>
    <property type="match status" value="1"/>
</dbReference>
<dbReference type="SUPFAM" id="SSF51735">
    <property type="entry name" value="NAD(P)-binding Rossmann-fold domains"/>
    <property type="match status" value="1"/>
</dbReference>
<dbReference type="EMBL" id="JACFYJ010000008">
    <property type="protein sequence ID" value="MEI5997064.1"/>
    <property type="molecule type" value="Genomic_DNA"/>
</dbReference>
<evidence type="ECO:0000313" key="4">
    <source>
        <dbReference type="Proteomes" id="UP001386437"/>
    </source>
</evidence>
<dbReference type="InterPro" id="IPR020904">
    <property type="entry name" value="Sc_DH/Rdtase_CS"/>
</dbReference>
<evidence type="ECO:0000256" key="1">
    <source>
        <dbReference type="ARBA" id="ARBA00006484"/>
    </source>
</evidence>
<dbReference type="PRINTS" id="PR00081">
    <property type="entry name" value="GDHRDH"/>
</dbReference>
<dbReference type="PROSITE" id="PS51257">
    <property type="entry name" value="PROKAR_LIPOPROTEIN"/>
    <property type="match status" value="1"/>
</dbReference>
<dbReference type="Pfam" id="PF13561">
    <property type="entry name" value="adh_short_C2"/>
    <property type="match status" value="1"/>
</dbReference>
<evidence type="ECO:0000313" key="3">
    <source>
        <dbReference type="EMBL" id="MEI5997064.1"/>
    </source>
</evidence>
<organism evidence="3 4">
    <name type="scientific">Paraburkholderia bengalensis</name>
    <dbReference type="NCBI Taxonomy" id="2747562"/>
    <lineage>
        <taxon>Bacteria</taxon>
        <taxon>Pseudomonadati</taxon>
        <taxon>Pseudomonadota</taxon>
        <taxon>Betaproteobacteria</taxon>
        <taxon>Burkholderiales</taxon>
        <taxon>Burkholderiaceae</taxon>
        <taxon>Paraburkholderia</taxon>
    </lineage>
</organism>
<dbReference type="PANTHER" id="PTHR43669:SF3">
    <property type="entry name" value="ALCOHOL DEHYDROGENASE, PUTATIVE (AFU_ORTHOLOGUE AFUA_3G03445)-RELATED"/>
    <property type="match status" value="1"/>
</dbReference>
<name>A0ABU8INL3_9BURK</name>
<proteinExistence type="inferred from homology"/>
<comment type="similarity">
    <text evidence="1">Belongs to the short-chain dehydrogenases/reductases (SDR) family.</text>
</comment>
<dbReference type="RefSeq" id="WP_336597438.1">
    <property type="nucleotide sequence ID" value="NZ_JACFYJ010000008.1"/>
</dbReference>
<dbReference type="InterPro" id="IPR002347">
    <property type="entry name" value="SDR_fam"/>
</dbReference>
<gene>
    <name evidence="3" type="ORF">H3V53_07565</name>
</gene>